<evidence type="ECO:0000313" key="1">
    <source>
        <dbReference type="EMBL" id="TVU39924.1"/>
    </source>
</evidence>
<organism evidence="1 2">
    <name type="scientific">Eragrostis curvula</name>
    <name type="common">weeping love grass</name>
    <dbReference type="NCBI Taxonomy" id="38414"/>
    <lineage>
        <taxon>Eukaryota</taxon>
        <taxon>Viridiplantae</taxon>
        <taxon>Streptophyta</taxon>
        <taxon>Embryophyta</taxon>
        <taxon>Tracheophyta</taxon>
        <taxon>Spermatophyta</taxon>
        <taxon>Magnoliopsida</taxon>
        <taxon>Liliopsida</taxon>
        <taxon>Poales</taxon>
        <taxon>Poaceae</taxon>
        <taxon>PACMAD clade</taxon>
        <taxon>Chloridoideae</taxon>
        <taxon>Eragrostideae</taxon>
        <taxon>Eragrostidinae</taxon>
        <taxon>Eragrostis</taxon>
    </lineage>
</organism>
<dbReference type="Gene3D" id="3.40.50.2000">
    <property type="entry name" value="Glycogen Phosphorylase B"/>
    <property type="match status" value="1"/>
</dbReference>
<sequence length="75" mass="7996">MLCDKGYQPAKESQLDAPVTELPPYRVRDLLSTSSAVHGVIRELVARITTATASSSGLILNTLDALEAAELASLR</sequence>
<feature type="non-terminal residue" evidence="1">
    <location>
        <position position="75"/>
    </location>
</feature>
<gene>
    <name evidence="1" type="ORF">EJB05_13368</name>
</gene>
<dbReference type="Proteomes" id="UP000324897">
    <property type="component" value="Chromosome 4"/>
</dbReference>
<reference evidence="1 2" key="1">
    <citation type="journal article" date="2019" name="Sci. Rep.">
        <title>A high-quality genome of Eragrostis curvula grass provides insights into Poaceae evolution and supports new strategies to enhance forage quality.</title>
        <authorList>
            <person name="Carballo J."/>
            <person name="Santos B.A.C.M."/>
            <person name="Zappacosta D."/>
            <person name="Garbus I."/>
            <person name="Selva J.P."/>
            <person name="Gallo C.A."/>
            <person name="Diaz A."/>
            <person name="Albertini E."/>
            <person name="Caccamo M."/>
            <person name="Echenique V."/>
        </authorList>
    </citation>
    <scope>NUCLEOTIDE SEQUENCE [LARGE SCALE GENOMIC DNA]</scope>
    <source>
        <strain evidence="2">cv. Victoria</strain>
        <tissue evidence="1">Leaf</tissue>
    </source>
</reference>
<dbReference type="Gramene" id="TVU39924">
    <property type="protein sequence ID" value="TVU39924"/>
    <property type="gene ID" value="EJB05_13368"/>
</dbReference>
<name>A0A5J9VX60_9POAL</name>
<evidence type="ECO:0000313" key="2">
    <source>
        <dbReference type="Proteomes" id="UP000324897"/>
    </source>
</evidence>
<comment type="caution">
    <text evidence="1">The sequence shown here is derived from an EMBL/GenBank/DDBJ whole genome shotgun (WGS) entry which is preliminary data.</text>
</comment>
<accession>A0A5J9VX60</accession>
<keyword evidence="2" id="KW-1185">Reference proteome</keyword>
<dbReference type="EMBL" id="RWGY01000007">
    <property type="protein sequence ID" value="TVU39924.1"/>
    <property type="molecule type" value="Genomic_DNA"/>
</dbReference>
<dbReference type="AlphaFoldDB" id="A0A5J9VX60"/>
<dbReference type="OrthoDB" id="719394at2759"/>
<protein>
    <submittedName>
        <fullName evidence="1">Uncharacterized protein</fullName>
    </submittedName>
</protein>
<proteinExistence type="predicted"/>